<feature type="compositionally biased region" description="Low complexity" evidence="1">
    <location>
        <begin position="89"/>
        <end position="147"/>
    </location>
</feature>
<dbReference type="Pfam" id="PF07792">
    <property type="entry name" value="Afi1"/>
    <property type="match status" value="1"/>
</dbReference>
<accession>D3BKL1</accession>
<dbReference type="STRING" id="670386.D3BKL1"/>
<dbReference type="GeneID" id="31364569"/>
<feature type="compositionally biased region" description="Low complexity" evidence="1">
    <location>
        <begin position="368"/>
        <end position="416"/>
    </location>
</feature>
<evidence type="ECO:0000256" key="1">
    <source>
        <dbReference type="SAM" id="MobiDB-lite"/>
    </source>
</evidence>
<dbReference type="Proteomes" id="UP000001396">
    <property type="component" value="Unassembled WGS sequence"/>
</dbReference>
<protein>
    <recommendedName>
        <fullName evidence="2">Arf3-interacting protein 1 N-terminal domain-containing protein</fullName>
    </recommendedName>
</protein>
<gene>
    <name evidence="3" type="ORF">PPL_09093</name>
</gene>
<evidence type="ECO:0000313" key="4">
    <source>
        <dbReference type="Proteomes" id="UP000001396"/>
    </source>
</evidence>
<evidence type="ECO:0000259" key="2">
    <source>
        <dbReference type="Pfam" id="PF07792"/>
    </source>
</evidence>
<dbReference type="AlphaFoldDB" id="D3BKL1"/>
<feature type="region of interest" description="Disordered" evidence="1">
    <location>
        <begin position="365"/>
        <end position="416"/>
    </location>
</feature>
<feature type="compositionally biased region" description="Low complexity" evidence="1">
    <location>
        <begin position="63"/>
        <end position="82"/>
    </location>
</feature>
<dbReference type="FunCoup" id="D3BKL1">
    <property type="interactions" value="21"/>
</dbReference>
<evidence type="ECO:0000313" key="3">
    <source>
        <dbReference type="EMBL" id="EFA78441.1"/>
    </source>
</evidence>
<dbReference type="InterPro" id="IPR012860">
    <property type="entry name" value="Afi1_N"/>
</dbReference>
<sequence length="723" mass="78887">MSDSPNRKPVGSPGLVSSFGSPSSASSTSSMNSSTSFNLNGNGSSNSPHHHHQKQPSYGGGSSANTVNTNSSSNNTIIKSVSASTGLNKSSSGVKTTGSGTSPASVSSPSLSTTYGNNNNNNSSTTSTTTSTSTTTTTVVGSSSSSTNFYSKKNVEYILLAEFDIDIGSKVKYQYPCPTGEDEALLAEFMLPDGAHNRDADWTVFFLNRPDPDGILSKNKKAKPKPKTQGKIICTIEAFIYKFSEEQESKGWVMLDADKLTLQIYSGSINVVGKNNVLVTKIIYINNIVVVVVVIESNQSEKHSDLEHTQLEPLFDCVLTDSGTALGVRFSEASEEEQFLQHVNRMIKEMAEEKILAAAAASTTISDNNNNNNSNNNNNGATDSLNRSTSSSSSRSDSNTLATAGGSPSTTTTTTTSSSSQFLYCLNYMNNQKDESVRRGAIVKSLAICTTHPFIHIYKPFMILGIQKYYSSPSLEVIIELYNSLNSLDMSTVPFLNDVQKHILRSSPDKNKQSHSTNITYLGKPMPVYIPITLFPDEVGDYKVITLVQKFGNDVMKIFNDRQGSDESVVGHRDTRQVCAVRQRLYGGSQLQHIGALRRGQDQESLPGVHPAHRGYGARRGGQSIKKLRKRKHVAEKEVLKIYDSFLNSIKTEQQVTEFLSYLPKSHGGLFPVAVGLFHQSKDVRNATCELLKRLDKIQTGSGFISGLNPFLKQCYERNLKYQ</sequence>
<dbReference type="RefSeq" id="XP_020430566.1">
    <property type="nucleotide sequence ID" value="XM_020579891.1"/>
</dbReference>
<proteinExistence type="predicted"/>
<dbReference type="InParanoid" id="D3BKL1"/>
<feature type="domain" description="Arf3-interacting protein 1 N-terminal" evidence="2">
    <location>
        <begin position="157"/>
        <end position="213"/>
    </location>
</feature>
<dbReference type="PANTHER" id="PTHR28245">
    <property type="entry name" value="ARF3-INTERACTING PROTEIN 1"/>
    <property type="match status" value="1"/>
</dbReference>
<dbReference type="EMBL" id="ADBJ01000038">
    <property type="protein sequence ID" value="EFA78441.1"/>
    <property type="molecule type" value="Genomic_DNA"/>
</dbReference>
<dbReference type="PANTHER" id="PTHR28245:SF1">
    <property type="entry name" value="ARF3-INTERACTING PROTEIN 1"/>
    <property type="match status" value="1"/>
</dbReference>
<dbReference type="InterPro" id="IPR052809">
    <property type="entry name" value="Actin_polarity_regulatory"/>
</dbReference>
<feature type="compositionally biased region" description="Low complexity" evidence="1">
    <location>
        <begin position="12"/>
        <end position="47"/>
    </location>
</feature>
<dbReference type="GO" id="GO:0005886">
    <property type="term" value="C:plasma membrane"/>
    <property type="evidence" value="ECO:0007669"/>
    <property type="project" value="TreeGrafter"/>
</dbReference>
<organism evidence="3 4">
    <name type="scientific">Heterostelium pallidum (strain ATCC 26659 / Pp 5 / PN500)</name>
    <name type="common">Cellular slime mold</name>
    <name type="synonym">Polysphondylium pallidum</name>
    <dbReference type="NCBI Taxonomy" id="670386"/>
    <lineage>
        <taxon>Eukaryota</taxon>
        <taxon>Amoebozoa</taxon>
        <taxon>Evosea</taxon>
        <taxon>Eumycetozoa</taxon>
        <taxon>Dictyostelia</taxon>
        <taxon>Acytosteliales</taxon>
        <taxon>Acytosteliaceae</taxon>
        <taxon>Heterostelium</taxon>
    </lineage>
</organism>
<name>D3BKL1_HETP5</name>
<feature type="region of interest" description="Disordered" evidence="1">
    <location>
        <begin position="1"/>
        <end position="147"/>
    </location>
</feature>
<keyword evidence="4" id="KW-1185">Reference proteome</keyword>
<reference evidence="3 4" key="1">
    <citation type="journal article" date="2011" name="Genome Res.">
        <title>Phylogeny-wide analysis of social amoeba genomes highlights ancient origins for complex intercellular communication.</title>
        <authorList>
            <person name="Heidel A.J."/>
            <person name="Lawal H.M."/>
            <person name="Felder M."/>
            <person name="Schilde C."/>
            <person name="Helps N.R."/>
            <person name="Tunggal B."/>
            <person name="Rivero F."/>
            <person name="John U."/>
            <person name="Schleicher M."/>
            <person name="Eichinger L."/>
            <person name="Platzer M."/>
            <person name="Noegel A.A."/>
            <person name="Schaap P."/>
            <person name="Gloeckner G."/>
        </authorList>
    </citation>
    <scope>NUCLEOTIDE SEQUENCE [LARGE SCALE GENOMIC DNA]</scope>
    <source>
        <strain evidence="4">ATCC 26659 / Pp 5 / PN500</strain>
    </source>
</reference>
<dbReference type="GO" id="GO:0051666">
    <property type="term" value="P:actin cortical patch localization"/>
    <property type="evidence" value="ECO:0007669"/>
    <property type="project" value="TreeGrafter"/>
</dbReference>
<dbReference type="OMA" id="EYTQHIV"/>
<comment type="caution">
    <text evidence="3">The sequence shown here is derived from an EMBL/GenBank/DDBJ whole genome shotgun (WGS) entry which is preliminary data.</text>
</comment>